<evidence type="ECO:0000313" key="2">
    <source>
        <dbReference type="Proteomes" id="UP001311232"/>
    </source>
</evidence>
<proteinExistence type="predicted"/>
<evidence type="ECO:0000313" key="1">
    <source>
        <dbReference type="EMBL" id="KAK5598366.1"/>
    </source>
</evidence>
<comment type="caution">
    <text evidence="1">The sequence shown here is derived from an EMBL/GenBank/DDBJ whole genome shotgun (WGS) entry which is preliminary data.</text>
</comment>
<gene>
    <name evidence="1" type="ORF">CRENBAI_013402</name>
</gene>
<accession>A0AAV9QLI8</accession>
<protein>
    <submittedName>
        <fullName evidence="1">Uncharacterized protein</fullName>
    </submittedName>
</protein>
<sequence length="171" mass="19778">MCNFRLPKKKKSHVKKMRAARRRYRGSQRRGTLYNLFDSKITYQINNIKFYRGRSLKPQRPLPLTRMMVSQSQEIPLTSSQLCPVLLLLLQKDPVVALGSSGVVAGVPYPINHPWRTGLLYQTYLLKNPKSTWMFCYWKRVLLAPRIGFGLTNTLLPKGLLATNPTELFRI</sequence>
<name>A0AAV9QLI8_9TELE</name>
<organism evidence="1 2">
    <name type="scientific">Crenichthys baileyi</name>
    <name type="common">White River springfish</name>
    <dbReference type="NCBI Taxonomy" id="28760"/>
    <lineage>
        <taxon>Eukaryota</taxon>
        <taxon>Metazoa</taxon>
        <taxon>Chordata</taxon>
        <taxon>Craniata</taxon>
        <taxon>Vertebrata</taxon>
        <taxon>Euteleostomi</taxon>
        <taxon>Actinopterygii</taxon>
        <taxon>Neopterygii</taxon>
        <taxon>Teleostei</taxon>
        <taxon>Neoteleostei</taxon>
        <taxon>Acanthomorphata</taxon>
        <taxon>Ovalentaria</taxon>
        <taxon>Atherinomorphae</taxon>
        <taxon>Cyprinodontiformes</taxon>
        <taxon>Goodeidae</taxon>
        <taxon>Crenichthys</taxon>
    </lineage>
</organism>
<keyword evidence="2" id="KW-1185">Reference proteome</keyword>
<reference evidence="1 2" key="1">
    <citation type="submission" date="2021-06" db="EMBL/GenBank/DDBJ databases">
        <authorList>
            <person name="Palmer J.M."/>
        </authorList>
    </citation>
    <scope>NUCLEOTIDE SEQUENCE [LARGE SCALE GENOMIC DNA]</scope>
    <source>
        <strain evidence="1 2">MEX-2019</strain>
        <tissue evidence="1">Muscle</tissue>
    </source>
</reference>
<dbReference type="EMBL" id="JAHHUM010003141">
    <property type="protein sequence ID" value="KAK5598366.1"/>
    <property type="molecule type" value="Genomic_DNA"/>
</dbReference>
<dbReference type="Proteomes" id="UP001311232">
    <property type="component" value="Unassembled WGS sequence"/>
</dbReference>
<dbReference type="AlphaFoldDB" id="A0AAV9QLI8"/>